<reference evidence="1 2" key="1">
    <citation type="submission" date="2022-01" db="EMBL/GenBank/DDBJ databases">
        <authorList>
            <person name="Xiong W."/>
            <person name="Schranz E."/>
        </authorList>
    </citation>
    <scope>NUCLEOTIDE SEQUENCE [LARGE SCALE GENOMIC DNA]</scope>
</reference>
<keyword evidence="2" id="KW-1185">Reference proteome</keyword>
<evidence type="ECO:0000313" key="1">
    <source>
        <dbReference type="EMBL" id="CAH1435814.1"/>
    </source>
</evidence>
<gene>
    <name evidence="1" type="ORF">LVIROSA_LOCUS22223</name>
</gene>
<sequence length="121" mass="13914">MEVSFELRGLFHSSNSIFPLPPPSFPAISGNKMCLFDPHQTKQVHQFFFRGGYDIAHAVFCELNATLMTLGTHIGGDFFLFTREHDWRRIWNIQLKIGHHWCSIPYLLSLQCSPSIRSGAY</sequence>
<name>A0AAU9NCT4_9ASTR</name>
<dbReference type="EMBL" id="CAKMRJ010004445">
    <property type="protein sequence ID" value="CAH1435814.1"/>
    <property type="molecule type" value="Genomic_DNA"/>
</dbReference>
<protein>
    <submittedName>
        <fullName evidence="1">Uncharacterized protein</fullName>
    </submittedName>
</protein>
<accession>A0AAU9NCT4</accession>
<evidence type="ECO:0000313" key="2">
    <source>
        <dbReference type="Proteomes" id="UP001157418"/>
    </source>
</evidence>
<comment type="caution">
    <text evidence="1">The sequence shown here is derived from an EMBL/GenBank/DDBJ whole genome shotgun (WGS) entry which is preliminary data.</text>
</comment>
<organism evidence="1 2">
    <name type="scientific">Lactuca virosa</name>
    <dbReference type="NCBI Taxonomy" id="75947"/>
    <lineage>
        <taxon>Eukaryota</taxon>
        <taxon>Viridiplantae</taxon>
        <taxon>Streptophyta</taxon>
        <taxon>Embryophyta</taxon>
        <taxon>Tracheophyta</taxon>
        <taxon>Spermatophyta</taxon>
        <taxon>Magnoliopsida</taxon>
        <taxon>eudicotyledons</taxon>
        <taxon>Gunneridae</taxon>
        <taxon>Pentapetalae</taxon>
        <taxon>asterids</taxon>
        <taxon>campanulids</taxon>
        <taxon>Asterales</taxon>
        <taxon>Asteraceae</taxon>
        <taxon>Cichorioideae</taxon>
        <taxon>Cichorieae</taxon>
        <taxon>Lactucinae</taxon>
        <taxon>Lactuca</taxon>
    </lineage>
</organism>
<dbReference type="Proteomes" id="UP001157418">
    <property type="component" value="Unassembled WGS sequence"/>
</dbReference>
<dbReference type="AlphaFoldDB" id="A0AAU9NCT4"/>
<proteinExistence type="predicted"/>